<keyword evidence="3" id="KW-1185">Reference proteome</keyword>
<dbReference type="EMBL" id="JBEOKT010000010">
    <property type="protein sequence ID" value="MER2998337.1"/>
    <property type="molecule type" value="Genomic_DNA"/>
</dbReference>
<organism evidence="2 3">
    <name type="scientific">Pontibacter populi</name>
    <dbReference type="NCBI Taxonomy" id="890055"/>
    <lineage>
        <taxon>Bacteria</taxon>
        <taxon>Pseudomonadati</taxon>
        <taxon>Bacteroidota</taxon>
        <taxon>Cytophagia</taxon>
        <taxon>Cytophagales</taxon>
        <taxon>Hymenobacteraceae</taxon>
        <taxon>Pontibacter</taxon>
    </lineage>
</organism>
<feature type="signal peptide" evidence="1">
    <location>
        <begin position="1"/>
        <end position="21"/>
    </location>
</feature>
<protein>
    <submittedName>
        <fullName evidence="2">Uncharacterized protein</fullName>
    </submittedName>
</protein>
<sequence>MANYRLILNGILALGLTILFSACEQDSSTDVRPGLRSQTITQNARKVKPAAYTTYLIQKGEHSATNNTFKSLRTNTLRFEAIFDQSAIYTSIDPVNQWDINKLYGMADCSSSHQTNSARFGWRWLNDQLEIHGYVYHNGNRASAYISTVDLNKAYTYELRLDGSNYIFRVNGAEITLPRGCSGTGNGYQLYPYFGGDEVAPHDITIKIRQL</sequence>
<evidence type="ECO:0000256" key="1">
    <source>
        <dbReference type="SAM" id="SignalP"/>
    </source>
</evidence>
<proteinExistence type="predicted"/>
<gene>
    <name evidence="2" type="ORF">ABS362_12345</name>
</gene>
<accession>A0ABV1RWC4</accession>
<evidence type="ECO:0000313" key="3">
    <source>
        <dbReference type="Proteomes" id="UP001476807"/>
    </source>
</evidence>
<dbReference type="RefSeq" id="WP_350412786.1">
    <property type="nucleotide sequence ID" value="NZ_JBEOKT010000010.1"/>
</dbReference>
<keyword evidence="1" id="KW-0732">Signal</keyword>
<dbReference type="PROSITE" id="PS51257">
    <property type="entry name" value="PROKAR_LIPOPROTEIN"/>
    <property type="match status" value="1"/>
</dbReference>
<evidence type="ECO:0000313" key="2">
    <source>
        <dbReference type="EMBL" id="MER2998337.1"/>
    </source>
</evidence>
<reference evidence="2 3" key="1">
    <citation type="submission" date="2024-06" db="EMBL/GenBank/DDBJ databases">
        <title>Pontibacter populi HYL7-15.</title>
        <authorList>
            <person name="Kim M.K."/>
        </authorList>
    </citation>
    <scope>NUCLEOTIDE SEQUENCE [LARGE SCALE GENOMIC DNA]</scope>
    <source>
        <strain evidence="2 3">HYL7-15</strain>
    </source>
</reference>
<feature type="chain" id="PRO_5045335173" evidence="1">
    <location>
        <begin position="22"/>
        <end position="211"/>
    </location>
</feature>
<dbReference type="Proteomes" id="UP001476807">
    <property type="component" value="Unassembled WGS sequence"/>
</dbReference>
<name>A0ABV1RWC4_9BACT</name>
<comment type="caution">
    <text evidence="2">The sequence shown here is derived from an EMBL/GenBank/DDBJ whole genome shotgun (WGS) entry which is preliminary data.</text>
</comment>